<dbReference type="EMBL" id="JARBJD010000314">
    <property type="protein sequence ID" value="KAK2944107.1"/>
    <property type="molecule type" value="Genomic_DNA"/>
</dbReference>
<sequence length="356" mass="38923">MKTSRRRCVSPPIRLCAKIFPSHRIVLNFFWPLLPIPAGFSVLDHVFESSRAESDASPILVHDGREYDLCPSPEHHSSRQLAVDKLVLVLPPVSLHCIFPPLRQTIAATLLVFFASILDPASAFFHTLNSDILSSLFAVLSEVLAIVAPPPASKEQPFSHLTILIDPLQAPASQSSSLPSLVRLKKSQNAFPSSFFVFQPLPAVVCVSYSEFTTHFSSFLYAVEDMADVTDSDFRTTLVRSAAQVAVNAFNSTETTGTRNETLPHDIGEARVAVPPSLQANAPRSDFHSPSNQKGLLIDDLIDSPSSSFVISNSGRASLIDISNDPQVIIQLKNEAITARLEGNTLTVKNRDRKES</sequence>
<protein>
    <submittedName>
        <fullName evidence="1">Uncharacterized protein</fullName>
    </submittedName>
</protein>
<evidence type="ECO:0000313" key="1">
    <source>
        <dbReference type="EMBL" id="KAK2944107.1"/>
    </source>
</evidence>
<reference evidence="1 2" key="1">
    <citation type="journal article" date="2022" name="bioRxiv">
        <title>Genomics of Preaxostyla Flagellates Illuminates Evolutionary Transitions and the Path Towards Mitochondrial Loss.</title>
        <authorList>
            <person name="Novak L.V.F."/>
            <person name="Treitli S.C."/>
            <person name="Pyrih J."/>
            <person name="Halakuc P."/>
            <person name="Pipaliya S.V."/>
            <person name="Vacek V."/>
            <person name="Brzon O."/>
            <person name="Soukal P."/>
            <person name="Eme L."/>
            <person name="Dacks J.B."/>
            <person name="Karnkowska A."/>
            <person name="Elias M."/>
            <person name="Hampl V."/>
        </authorList>
    </citation>
    <scope>NUCLEOTIDE SEQUENCE [LARGE SCALE GENOMIC DNA]</scope>
    <source>
        <strain evidence="1">NAU3</strain>
        <tissue evidence="1">Gut</tissue>
    </source>
</reference>
<keyword evidence="2" id="KW-1185">Reference proteome</keyword>
<dbReference type="Proteomes" id="UP001281761">
    <property type="component" value="Unassembled WGS sequence"/>
</dbReference>
<gene>
    <name evidence="1" type="ORF">BLNAU_20991</name>
</gene>
<evidence type="ECO:0000313" key="2">
    <source>
        <dbReference type="Proteomes" id="UP001281761"/>
    </source>
</evidence>
<comment type="caution">
    <text evidence="1">The sequence shown here is derived from an EMBL/GenBank/DDBJ whole genome shotgun (WGS) entry which is preliminary data.</text>
</comment>
<organism evidence="1 2">
    <name type="scientific">Blattamonas nauphoetae</name>
    <dbReference type="NCBI Taxonomy" id="2049346"/>
    <lineage>
        <taxon>Eukaryota</taxon>
        <taxon>Metamonada</taxon>
        <taxon>Preaxostyla</taxon>
        <taxon>Oxymonadida</taxon>
        <taxon>Blattamonas</taxon>
    </lineage>
</organism>
<proteinExistence type="predicted"/>
<accession>A0ABQ9WX99</accession>
<name>A0ABQ9WX99_9EUKA</name>